<comment type="caution">
    <text evidence="1">The sequence shown here is derived from an EMBL/GenBank/DDBJ whole genome shotgun (WGS) entry which is preliminary data.</text>
</comment>
<dbReference type="Proteomes" id="UP000494165">
    <property type="component" value="Unassembled WGS sequence"/>
</dbReference>
<proteinExistence type="predicted"/>
<evidence type="ECO:0000313" key="1">
    <source>
        <dbReference type="EMBL" id="CAB3377800.1"/>
    </source>
</evidence>
<name>A0A8S1D2M9_9INSE</name>
<dbReference type="AlphaFoldDB" id="A0A8S1D2M9"/>
<reference evidence="1 2" key="1">
    <citation type="submission" date="2020-04" db="EMBL/GenBank/DDBJ databases">
        <authorList>
            <person name="Alioto T."/>
            <person name="Alioto T."/>
            <person name="Gomez Garrido J."/>
        </authorList>
    </citation>
    <scope>NUCLEOTIDE SEQUENCE [LARGE SCALE GENOMIC DNA]</scope>
</reference>
<accession>A0A8S1D2M9</accession>
<evidence type="ECO:0000313" key="2">
    <source>
        <dbReference type="Proteomes" id="UP000494165"/>
    </source>
</evidence>
<protein>
    <submittedName>
        <fullName evidence="1">Uncharacterized protein</fullName>
    </submittedName>
</protein>
<organism evidence="1 2">
    <name type="scientific">Cloeon dipterum</name>
    <dbReference type="NCBI Taxonomy" id="197152"/>
    <lineage>
        <taxon>Eukaryota</taxon>
        <taxon>Metazoa</taxon>
        <taxon>Ecdysozoa</taxon>
        <taxon>Arthropoda</taxon>
        <taxon>Hexapoda</taxon>
        <taxon>Insecta</taxon>
        <taxon>Pterygota</taxon>
        <taxon>Palaeoptera</taxon>
        <taxon>Ephemeroptera</taxon>
        <taxon>Pisciforma</taxon>
        <taxon>Baetidae</taxon>
        <taxon>Cloeon</taxon>
    </lineage>
</organism>
<dbReference type="EMBL" id="CADEPI010000151">
    <property type="protein sequence ID" value="CAB3377800.1"/>
    <property type="molecule type" value="Genomic_DNA"/>
</dbReference>
<keyword evidence="2" id="KW-1185">Reference proteome</keyword>
<sequence>MSPSQLFHELQGPPNKTEGFSACGKKFGLPAILDFGEPQESAAGRVSLIQPPYTITSTLDLTETMGIMETGMETTEMGITGTGTMEIMETGTMEITEMGIMEMETTGIGTETGTEADIVLDVQLARMPQ</sequence>
<gene>
    <name evidence="1" type="ORF">CLODIP_2_CD00154</name>
</gene>